<dbReference type="InterPro" id="IPR050491">
    <property type="entry name" value="AmpC-like"/>
</dbReference>
<evidence type="ECO:0000259" key="1">
    <source>
        <dbReference type="Pfam" id="PF00144"/>
    </source>
</evidence>
<evidence type="ECO:0000313" key="3">
    <source>
        <dbReference type="Proteomes" id="UP000638560"/>
    </source>
</evidence>
<dbReference type="Pfam" id="PF00144">
    <property type="entry name" value="Beta-lactamase"/>
    <property type="match status" value="1"/>
</dbReference>
<comment type="caution">
    <text evidence="2">The sequence shown here is derived from an EMBL/GenBank/DDBJ whole genome shotgun (WGS) entry which is preliminary data.</text>
</comment>
<accession>A0ABS0GVH9</accession>
<protein>
    <submittedName>
        <fullName evidence="2">Beta-lactamase family protein</fullName>
    </submittedName>
</protein>
<organism evidence="2 3">
    <name type="scientific">Plantactinospora alkalitolerans</name>
    <dbReference type="NCBI Taxonomy" id="2789879"/>
    <lineage>
        <taxon>Bacteria</taxon>
        <taxon>Bacillati</taxon>
        <taxon>Actinomycetota</taxon>
        <taxon>Actinomycetes</taxon>
        <taxon>Micromonosporales</taxon>
        <taxon>Micromonosporaceae</taxon>
        <taxon>Plantactinospora</taxon>
    </lineage>
</organism>
<dbReference type="InterPro" id="IPR012338">
    <property type="entry name" value="Beta-lactam/transpept-like"/>
</dbReference>
<dbReference type="SUPFAM" id="SSF56601">
    <property type="entry name" value="beta-lactamase/transpeptidase-like"/>
    <property type="match status" value="1"/>
</dbReference>
<dbReference type="RefSeq" id="WP_196201799.1">
    <property type="nucleotide sequence ID" value="NZ_JADPUN010000148.1"/>
</dbReference>
<sequence length="507" mass="55226">MPPQQLSRRNLLRATAAGGFVTAVATPQRLTRVPSAVRELEEKIQTGMEKYGVAGVGLGLWYRGKEYVRGFGVTRTDAPEDVDGDTVFRVGSTTKTFTGAAIMRLVEQGSIDLDRTVRSYLPGFRTTDAAASSRVTVRQTLNHTAGWLGDFFLDTGDDAGALARYVAAMDRLPQLNPPGRVFAYNNAALSLAGRLIEVVTRRSYEEEVRRGLLDPLRLTRSGFFLDEIPGARVAQPHVYDPATGGIVVSPDSWWIPRSLHPAGALISSARDQIRWARFHLGDGGRVLSGRSIRAMRSRPGPGGTLFVELDGVGVTWMLRPTAEGPTVVQHGGDWAGQHSGFLMVPARDFAITVLTNSDAGTALLDDLFVDDWTLRRFAGVSNIPAPPLKLTDAELAPYLGRYSGQQIDIDGTIYTREFEFVADNGRLVLMFGGQAVDGFAFYRKDYVVDLPLNGGTEEGIRANFVRGPDGTVQWFRFGGRLLHRGAPSAAARGGRRATTFNPRSLLS</sequence>
<name>A0ABS0GVH9_9ACTN</name>
<dbReference type="Proteomes" id="UP000638560">
    <property type="component" value="Unassembled WGS sequence"/>
</dbReference>
<dbReference type="InterPro" id="IPR001466">
    <property type="entry name" value="Beta-lactam-related"/>
</dbReference>
<gene>
    <name evidence="2" type="ORF">I0C86_14820</name>
</gene>
<dbReference type="PANTHER" id="PTHR46825:SF9">
    <property type="entry name" value="BETA-LACTAMASE-RELATED DOMAIN-CONTAINING PROTEIN"/>
    <property type="match status" value="1"/>
</dbReference>
<evidence type="ECO:0000313" key="2">
    <source>
        <dbReference type="EMBL" id="MBF9130218.1"/>
    </source>
</evidence>
<dbReference type="Gene3D" id="3.40.710.10">
    <property type="entry name" value="DD-peptidase/beta-lactamase superfamily"/>
    <property type="match status" value="1"/>
</dbReference>
<feature type="domain" description="Beta-lactamase-related" evidence="1">
    <location>
        <begin position="41"/>
        <end position="360"/>
    </location>
</feature>
<dbReference type="PROSITE" id="PS51318">
    <property type="entry name" value="TAT"/>
    <property type="match status" value="1"/>
</dbReference>
<dbReference type="EMBL" id="JADPUN010000148">
    <property type="protein sequence ID" value="MBF9130218.1"/>
    <property type="molecule type" value="Genomic_DNA"/>
</dbReference>
<keyword evidence="3" id="KW-1185">Reference proteome</keyword>
<proteinExistence type="predicted"/>
<reference evidence="2 3" key="1">
    <citation type="submission" date="2020-11" db="EMBL/GenBank/DDBJ databases">
        <title>A novel isolate from a Black sea contaminated sediment with potential to produce alkanes: Plantactinospora alkalitolerans sp. nov.</title>
        <authorList>
            <person name="Carro L."/>
            <person name="Veyisoglu A."/>
            <person name="Guven K."/>
            <person name="Schumann P."/>
            <person name="Klenk H.-P."/>
            <person name="Sahin N."/>
        </authorList>
    </citation>
    <scope>NUCLEOTIDE SEQUENCE [LARGE SCALE GENOMIC DNA]</scope>
    <source>
        <strain evidence="2 3">S1510</strain>
    </source>
</reference>
<dbReference type="InterPro" id="IPR006311">
    <property type="entry name" value="TAT_signal"/>
</dbReference>
<dbReference type="PANTHER" id="PTHR46825">
    <property type="entry name" value="D-ALANYL-D-ALANINE-CARBOXYPEPTIDASE/ENDOPEPTIDASE AMPH"/>
    <property type="match status" value="1"/>
</dbReference>